<name>A0A6I2M3A6_9BACI</name>
<feature type="transmembrane region" description="Helical" evidence="1">
    <location>
        <begin position="36"/>
        <end position="60"/>
    </location>
</feature>
<feature type="domain" description="PepSY" evidence="2">
    <location>
        <begin position="297"/>
        <end position="355"/>
    </location>
</feature>
<accession>A0A6I2M3A6</accession>
<gene>
    <name evidence="3" type="ORF">GJU41_00725</name>
</gene>
<dbReference type="PANTHER" id="PTHR34219:SF1">
    <property type="entry name" value="PEPSY DOMAIN-CONTAINING PROTEIN"/>
    <property type="match status" value="1"/>
</dbReference>
<dbReference type="InterPro" id="IPR005625">
    <property type="entry name" value="PepSY-ass_TM"/>
</dbReference>
<keyword evidence="4" id="KW-1185">Reference proteome</keyword>
<dbReference type="Pfam" id="PF03929">
    <property type="entry name" value="PepSY_TM"/>
    <property type="match status" value="1"/>
</dbReference>
<dbReference type="Proteomes" id="UP000441585">
    <property type="component" value="Unassembled WGS sequence"/>
</dbReference>
<dbReference type="RefSeq" id="WP_154317837.1">
    <property type="nucleotide sequence ID" value="NZ_CAJGAA010000001.1"/>
</dbReference>
<keyword evidence="1" id="KW-0472">Membrane</keyword>
<keyword evidence="1" id="KW-0812">Transmembrane</keyword>
<evidence type="ECO:0000256" key="1">
    <source>
        <dbReference type="SAM" id="Phobius"/>
    </source>
</evidence>
<protein>
    <submittedName>
        <fullName evidence="3">PepSY domain-containing protein</fullName>
    </submittedName>
</protein>
<sequence>MIKSEINYQWENAEQAPVKPSKNKTKPSIYQVVWRWHFYAGIIFSPFLIILAFSGGVYLFKPQIENFIYKDIYYVQEEGSSTLSPTAQVSNVQEKYPDGTVTSIKFYDDPMRTSELGLLQNEKMISVYVNPYNGDIQGSLKTEEKFTEIFKKIHSELLVGGTVANRLVELAACWAVILLITGLYIWFPRNKASIWGTILPRFTKKGRTFWRDMHAVPAFWFSAAILVLIATGLPWSGVMGEKINKVATSTNTGAPPFAYSWGEKPESDIKTRDVAEEVPWATENLPVPPSSGAKYVPISLEDVQSISENEKVAKPYTISFPQGEKGVYTISASNPNPSDDATLHLDQYSGTILSDVRFSDYGIMAKAISLGISLHEGTLFGLANQIIGLIVCLGLIGLVVSSFIMWRKRKPEGKSGAPAGSMNKKAARGVFFIMMIFGVIMPLVGISIIAVYLLDRFVFVRIKPLKAWIG</sequence>
<dbReference type="AlphaFoldDB" id="A0A6I2M3A6"/>
<feature type="transmembrane region" description="Helical" evidence="1">
    <location>
        <begin position="167"/>
        <end position="187"/>
    </location>
</feature>
<proteinExistence type="predicted"/>
<organism evidence="3 4">
    <name type="scientific">Metabacillus idriensis</name>
    <dbReference type="NCBI Taxonomy" id="324768"/>
    <lineage>
        <taxon>Bacteria</taxon>
        <taxon>Bacillati</taxon>
        <taxon>Bacillota</taxon>
        <taxon>Bacilli</taxon>
        <taxon>Bacillales</taxon>
        <taxon>Bacillaceae</taxon>
        <taxon>Metabacillus</taxon>
    </lineage>
</organism>
<feature type="transmembrane region" description="Helical" evidence="1">
    <location>
        <begin position="386"/>
        <end position="406"/>
    </location>
</feature>
<dbReference type="EMBL" id="WKKF01000001">
    <property type="protein sequence ID" value="MRX52479.1"/>
    <property type="molecule type" value="Genomic_DNA"/>
</dbReference>
<keyword evidence="1" id="KW-1133">Transmembrane helix</keyword>
<dbReference type="Pfam" id="PF03413">
    <property type="entry name" value="PepSY"/>
    <property type="match status" value="2"/>
</dbReference>
<reference evidence="3 4" key="1">
    <citation type="submission" date="2019-11" db="EMBL/GenBank/DDBJ databases">
        <title>Bacillus idriensis genome.</title>
        <authorList>
            <person name="Konopka E.N."/>
            <person name="Newman J.D."/>
        </authorList>
    </citation>
    <scope>NUCLEOTIDE SEQUENCE [LARGE SCALE GENOMIC DNA]</scope>
    <source>
        <strain evidence="3 4">DSM 19097</strain>
    </source>
</reference>
<feature type="domain" description="PepSY" evidence="2">
    <location>
        <begin position="83"/>
        <end position="139"/>
    </location>
</feature>
<evidence type="ECO:0000259" key="2">
    <source>
        <dbReference type="Pfam" id="PF03413"/>
    </source>
</evidence>
<dbReference type="InterPro" id="IPR025711">
    <property type="entry name" value="PepSY"/>
</dbReference>
<comment type="caution">
    <text evidence="3">The sequence shown here is derived from an EMBL/GenBank/DDBJ whole genome shotgun (WGS) entry which is preliminary data.</text>
</comment>
<feature type="transmembrane region" description="Helical" evidence="1">
    <location>
        <begin position="218"/>
        <end position="235"/>
    </location>
</feature>
<dbReference type="PANTHER" id="PTHR34219">
    <property type="entry name" value="IRON-REGULATED INNER MEMBRANE PROTEIN-RELATED"/>
    <property type="match status" value="1"/>
</dbReference>
<evidence type="ECO:0000313" key="4">
    <source>
        <dbReference type="Proteomes" id="UP000441585"/>
    </source>
</evidence>
<evidence type="ECO:0000313" key="3">
    <source>
        <dbReference type="EMBL" id="MRX52479.1"/>
    </source>
</evidence>
<feature type="transmembrane region" description="Helical" evidence="1">
    <location>
        <begin position="426"/>
        <end position="454"/>
    </location>
</feature>